<accession>A0ABR7L5W8</accession>
<protein>
    <recommendedName>
        <fullName evidence="4">LigA protein</fullName>
    </recommendedName>
</protein>
<dbReference type="Proteomes" id="UP000734823">
    <property type="component" value="Unassembled WGS sequence"/>
</dbReference>
<sequence>MTTTRQLVGLGAVAATFPYLALKLNWIFGGTVGIVGADMDELLVANIATVFMDLIVLVTALALTRPWGLRLPAPVVIVPMWLASGMLAPIVILAPLLPTLLGDAPADDKAFLQPWVFAVVYGGFALQGVLLMAAFILYTQARWPRVWAAHDTDPADPLASGLALVASVLAAGVAAVYLSWAFGSTLWAPPGLTSTPGAGDSVTIGIHGLAAVLTATGLTWLVRRAPRGRSVVVPLGMTWVGAGAMFGWACWSLVTLGTRFGGEDVSQLVVYVLVLTAQVTAAVLAAVIAAYRVTGLADEADSGGDLAVAEPVVDGEHGRVSGVHRG</sequence>
<keyword evidence="1" id="KW-1133">Transmembrane helix</keyword>
<comment type="caution">
    <text evidence="2">The sequence shown here is derived from an EMBL/GenBank/DDBJ whole genome shotgun (WGS) entry which is preliminary data.</text>
</comment>
<keyword evidence="3" id="KW-1185">Reference proteome</keyword>
<evidence type="ECO:0008006" key="4">
    <source>
        <dbReference type="Google" id="ProtNLM"/>
    </source>
</evidence>
<feature type="transmembrane region" description="Helical" evidence="1">
    <location>
        <begin position="268"/>
        <end position="291"/>
    </location>
</feature>
<feature type="transmembrane region" description="Helical" evidence="1">
    <location>
        <begin position="115"/>
        <end position="138"/>
    </location>
</feature>
<gene>
    <name evidence="2" type="ORF">GPZ80_11750</name>
</gene>
<organism evidence="2 3">
    <name type="scientific">Actinokineospora xionganensis</name>
    <dbReference type="NCBI Taxonomy" id="2684470"/>
    <lineage>
        <taxon>Bacteria</taxon>
        <taxon>Bacillati</taxon>
        <taxon>Actinomycetota</taxon>
        <taxon>Actinomycetes</taxon>
        <taxon>Pseudonocardiales</taxon>
        <taxon>Pseudonocardiaceae</taxon>
        <taxon>Actinokineospora</taxon>
    </lineage>
</organism>
<feature type="transmembrane region" description="Helical" evidence="1">
    <location>
        <begin position="158"/>
        <end position="182"/>
    </location>
</feature>
<feature type="transmembrane region" description="Helical" evidence="1">
    <location>
        <begin position="202"/>
        <end position="222"/>
    </location>
</feature>
<evidence type="ECO:0000313" key="2">
    <source>
        <dbReference type="EMBL" id="MBC6447844.1"/>
    </source>
</evidence>
<name>A0ABR7L5W8_9PSEU</name>
<feature type="transmembrane region" description="Helical" evidence="1">
    <location>
        <begin position="231"/>
        <end position="256"/>
    </location>
</feature>
<dbReference type="EMBL" id="JABVED010000005">
    <property type="protein sequence ID" value="MBC6447844.1"/>
    <property type="molecule type" value="Genomic_DNA"/>
</dbReference>
<evidence type="ECO:0000256" key="1">
    <source>
        <dbReference type="SAM" id="Phobius"/>
    </source>
</evidence>
<reference evidence="2 3" key="1">
    <citation type="submission" date="2020-06" db="EMBL/GenBank/DDBJ databases">
        <title>Actinokineospora xiongansis sp. nov., isolated from soil of Baiyangdian.</title>
        <authorList>
            <person name="Zhang X."/>
        </authorList>
    </citation>
    <scope>NUCLEOTIDE SEQUENCE [LARGE SCALE GENOMIC DNA]</scope>
    <source>
        <strain evidence="2 3">HBU206404</strain>
    </source>
</reference>
<dbReference type="RefSeq" id="WP_187220335.1">
    <property type="nucleotide sequence ID" value="NZ_JABVED010000005.1"/>
</dbReference>
<proteinExistence type="predicted"/>
<evidence type="ECO:0000313" key="3">
    <source>
        <dbReference type="Proteomes" id="UP000734823"/>
    </source>
</evidence>
<feature type="transmembrane region" description="Helical" evidence="1">
    <location>
        <begin position="7"/>
        <end position="28"/>
    </location>
</feature>
<keyword evidence="1" id="KW-0472">Membrane</keyword>
<feature type="transmembrane region" description="Helical" evidence="1">
    <location>
        <begin position="43"/>
        <end position="63"/>
    </location>
</feature>
<feature type="transmembrane region" description="Helical" evidence="1">
    <location>
        <begin position="75"/>
        <end position="95"/>
    </location>
</feature>
<keyword evidence="1" id="KW-0812">Transmembrane</keyword>